<feature type="domain" description="GST C-terminal" evidence="8">
    <location>
        <begin position="84"/>
        <end position="218"/>
    </location>
</feature>
<dbReference type="PANTHER" id="PTHR43986:SF1">
    <property type="entry name" value="ELONGATION FACTOR 1-GAMMA"/>
    <property type="match status" value="1"/>
</dbReference>
<dbReference type="InterPro" id="IPR004045">
    <property type="entry name" value="Glutathione_S-Trfase_N"/>
</dbReference>
<comment type="pathway">
    <text evidence="1">Protein biosynthesis; polypeptide chain elongation.</text>
</comment>
<dbReference type="SFLD" id="SFLDS00019">
    <property type="entry name" value="Glutathione_Transferase_(cytos"/>
    <property type="match status" value="1"/>
</dbReference>
<evidence type="ECO:0000256" key="4">
    <source>
        <dbReference type="PROSITE-ProRule" id="PRU00519"/>
    </source>
</evidence>
<organism evidence="9">
    <name type="scientific">Blastobotrys adeninivorans</name>
    <name type="common">Yeast</name>
    <name type="synonym">Arxula adeninivorans</name>
    <dbReference type="NCBI Taxonomy" id="409370"/>
    <lineage>
        <taxon>Eukaryota</taxon>
        <taxon>Fungi</taxon>
        <taxon>Dikarya</taxon>
        <taxon>Ascomycota</taxon>
        <taxon>Saccharomycotina</taxon>
        <taxon>Dipodascomycetes</taxon>
        <taxon>Dipodascales</taxon>
        <taxon>Trichomonascaceae</taxon>
        <taxon>Blastobotrys</taxon>
    </lineage>
</organism>
<protein>
    <submittedName>
        <fullName evidence="9">ARAD1D45276p</fullName>
    </submittedName>
</protein>
<dbReference type="InterPro" id="IPR036433">
    <property type="entry name" value="EF1B_G_C_sf"/>
</dbReference>
<reference evidence="9" key="2">
    <citation type="submission" date="2014-06" db="EMBL/GenBank/DDBJ databases">
        <title>The complete genome of Blastobotrys (Arxula) adeninivorans LS3 - a yeast of biotechnological interest.</title>
        <authorList>
            <person name="Kunze G."/>
            <person name="Gaillardin C."/>
            <person name="Czernicka M."/>
            <person name="Durrens P."/>
            <person name="Martin T."/>
            <person name="Boer E."/>
            <person name="Gabaldon T."/>
            <person name="Cruz J."/>
            <person name="Talla E."/>
            <person name="Marck C."/>
            <person name="Goffeau A."/>
            <person name="Barbe V."/>
            <person name="Baret P."/>
            <person name="Baronian K."/>
            <person name="Beier S."/>
            <person name="Bleykasten C."/>
            <person name="Bode R."/>
            <person name="Casaregola S."/>
            <person name="Despons L."/>
            <person name="Fairhead C."/>
            <person name="Giersberg M."/>
            <person name="Gierski P."/>
            <person name="Hahnel U."/>
            <person name="Hartmann A."/>
            <person name="Jankowska D."/>
            <person name="Jubin C."/>
            <person name="Jung P."/>
            <person name="Lafontaine I."/>
            <person name="Leh-Louis V."/>
            <person name="Lemaire M."/>
            <person name="Marcet-Houben M."/>
            <person name="Mascher M."/>
            <person name="Morel G."/>
            <person name="Richard G.-F."/>
            <person name="Riechen J."/>
            <person name="Sacerdot C."/>
            <person name="Sarkar A."/>
            <person name="Savel G."/>
            <person name="Schacherer J."/>
            <person name="Sherman D."/>
            <person name="Straub M.-L."/>
            <person name="Stein N."/>
            <person name="Thierry A."/>
            <person name="Trautwein-Schult A."/>
            <person name="Westhof E."/>
            <person name="Worch S."/>
            <person name="Dujon B."/>
            <person name="Souciet J.-L."/>
            <person name="Wincker P."/>
            <person name="Scholz U."/>
            <person name="Neuveglise N."/>
        </authorList>
    </citation>
    <scope>NUCLEOTIDE SEQUENCE</scope>
    <source>
        <strain evidence="9">LS3</strain>
    </source>
</reference>
<feature type="region of interest" description="Disordered" evidence="5">
    <location>
        <begin position="217"/>
        <end position="254"/>
    </location>
</feature>
<dbReference type="SUPFAM" id="SSF89942">
    <property type="entry name" value="eEF1-gamma domain"/>
    <property type="match status" value="1"/>
</dbReference>
<dbReference type="SMART" id="SM01183">
    <property type="entry name" value="EF1G"/>
    <property type="match status" value="1"/>
</dbReference>
<feature type="domain" description="EF-1-gamma C-terminal" evidence="6">
    <location>
        <begin position="249"/>
        <end position="410"/>
    </location>
</feature>
<dbReference type="AlphaFoldDB" id="A0A060TDM7"/>
<reference evidence="9" key="1">
    <citation type="submission" date="2014-02" db="EMBL/GenBank/DDBJ databases">
        <authorList>
            <person name="Genoscope - CEA"/>
        </authorList>
    </citation>
    <scope>NUCLEOTIDE SEQUENCE</scope>
    <source>
        <strain evidence="9">LS3</strain>
    </source>
</reference>
<evidence type="ECO:0000259" key="7">
    <source>
        <dbReference type="PROSITE" id="PS50404"/>
    </source>
</evidence>
<dbReference type="InterPro" id="IPR040079">
    <property type="entry name" value="Glutathione_S-Trfase"/>
</dbReference>
<dbReference type="PhylomeDB" id="A0A060TDM7"/>
<accession>A0A060TDM7</accession>
<dbReference type="GO" id="GO:0005737">
    <property type="term" value="C:cytoplasm"/>
    <property type="evidence" value="ECO:0007669"/>
    <property type="project" value="TreeGrafter"/>
</dbReference>
<dbReference type="Gene3D" id="1.20.1050.10">
    <property type="match status" value="1"/>
</dbReference>
<dbReference type="EMBL" id="HG937694">
    <property type="protein sequence ID" value="CDP38904.1"/>
    <property type="molecule type" value="Genomic_DNA"/>
</dbReference>
<dbReference type="InterPro" id="IPR050802">
    <property type="entry name" value="EF-GSTs"/>
</dbReference>
<dbReference type="InterPro" id="IPR010987">
    <property type="entry name" value="Glutathione-S-Trfase_C-like"/>
</dbReference>
<feature type="compositionally biased region" description="Basic and acidic residues" evidence="5">
    <location>
        <begin position="217"/>
        <end position="249"/>
    </location>
</feature>
<dbReference type="CDD" id="cd03044">
    <property type="entry name" value="GST_N_EF1Bgamma"/>
    <property type="match status" value="1"/>
</dbReference>
<dbReference type="GO" id="GO:0005634">
    <property type="term" value="C:nucleus"/>
    <property type="evidence" value="ECO:0007669"/>
    <property type="project" value="TreeGrafter"/>
</dbReference>
<gene>
    <name evidence="9" type="ORF">GNLVRS02_ARAD1D45276g</name>
</gene>
<evidence type="ECO:0000259" key="6">
    <source>
        <dbReference type="PROSITE" id="PS50040"/>
    </source>
</evidence>
<dbReference type="GO" id="GO:0003746">
    <property type="term" value="F:translation elongation factor activity"/>
    <property type="evidence" value="ECO:0007669"/>
    <property type="project" value="UniProtKB-UniRule"/>
</dbReference>
<proteinExistence type="predicted"/>
<feature type="domain" description="GST N-terminal" evidence="7">
    <location>
        <begin position="1"/>
        <end position="79"/>
    </location>
</feature>
<dbReference type="SFLD" id="SFLDG00358">
    <property type="entry name" value="Main_(cytGST)"/>
    <property type="match status" value="1"/>
</dbReference>
<dbReference type="PROSITE" id="PS50040">
    <property type="entry name" value="EF1G_C"/>
    <property type="match status" value="1"/>
</dbReference>
<evidence type="ECO:0000259" key="8">
    <source>
        <dbReference type="PROSITE" id="PS50405"/>
    </source>
</evidence>
<dbReference type="FunFam" id="3.30.70.1010:FF:000001">
    <property type="entry name" value="Elongation factor 1-gamma 1"/>
    <property type="match status" value="1"/>
</dbReference>
<evidence type="ECO:0000256" key="2">
    <source>
        <dbReference type="ARBA" id="ARBA00022768"/>
    </source>
</evidence>
<dbReference type="FunFam" id="1.20.1050.10:FF:000006">
    <property type="entry name" value="Elongation factor 1 gamma"/>
    <property type="match status" value="1"/>
</dbReference>
<dbReference type="PANTHER" id="PTHR43986">
    <property type="entry name" value="ELONGATION FACTOR 1-GAMMA"/>
    <property type="match status" value="1"/>
</dbReference>
<name>A0A060TDM7_BLAAD</name>
<dbReference type="PROSITE" id="PS50405">
    <property type="entry name" value="GST_CTER"/>
    <property type="match status" value="1"/>
</dbReference>
<keyword evidence="3 4" id="KW-0648">Protein biosynthesis</keyword>
<dbReference type="Pfam" id="PF02798">
    <property type="entry name" value="GST_N"/>
    <property type="match status" value="1"/>
</dbReference>
<dbReference type="InterPro" id="IPR036249">
    <property type="entry name" value="Thioredoxin-like_sf"/>
</dbReference>
<dbReference type="InterPro" id="IPR004046">
    <property type="entry name" value="GST_C"/>
</dbReference>
<dbReference type="Gene3D" id="3.40.30.10">
    <property type="entry name" value="Glutaredoxin"/>
    <property type="match status" value="1"/>
</dbReference>
<dbReference type="PROSITE" id="PS50404">
    <property type="entry name" value="GST_NTER"/>
    <property type="match status" value="1"/>
</dbReference>
<dbReference type="GO" id="GO:0005085">
    <property type="term" value="F:guanyl-nucleotide exchange factor activity"/>
    <property type="evidence" value="ECO:0007669"/>
    <property type="project" value="UniProtKB-ARBA"/>
</dbReference>
<dbReference type="SUPFAM" id="SSF47616">
    <property type="entry name" value="GST C-terminal domain-like"/>
    <property type="match status" value="1"/>
</dbReference>
<evidence type="ECO:0000256" key="3">
    <source>
        <dbReference type="ARBA" id="ARBA00022917"/>
    </source>
</evidence>
<dbReference type="CDD" id="cd03181">
    <property type="entry name" value="GST_C_EF1Bgamma_like"/>
    <property type="match status" value="1"/>
</dbReference>
<dbReference type="FunFam" id="3.40.30.10:FF:000142">
    <property type="entry name" value="Elongation factor 1 gamma"/>
    <property type="match status" value="1"/>
</dbReference>
<dbReference type="Pfam" id="PF00043">
    <property type="entry name" value="GST_C"/>
    <property type="match status" value="1"/>
</dbReference>
<keyword evidence="2 4" id="KW-0251">Elongation factor</keyword>
<evidence type="ECO:0000313" key="9">
    <source>
        <dbReference type="EMBL" id="CDP38904.1"/>
    </source>
</evidence>
<dbReference type="InterPro" id="IPR001662">
    <property type="entry name" value="EF1B_G_C"/>
</dbReference>
<dbReference type="SUPFAM" id="SSF52833">
    <property type="entry name" value="Thioredoxin-like"/>
    <property type="match status" value="1"/>
</dbReference>
<evidence type="ECO:0000256" key="5">
    <source>
        <dbReference type="SAM" id="MobiDB-lite"/>
    </source>
</evidence>
<dbReference type="InterPro" id="IPR036282">
    <property type="entry name" value="Glutathione-S-Trfase_C_sf"/>
</dbReference>
<dbReference type="Gene3D" id="3.30.70.1010">
    <property type="entry name" value="Translation elongation factor EF1B, gamma chain, conserved domain"/>
    <property type="match status" value="1"/>
</dbReference>
<dbReference type="Pfam" id="PF00647">
    <property type="entry name" value="EF1G"/>
    <property type="match status" value="1"/>
</dbReference>
<sequence>MSLGTLYAGFRTRTVVPVALIKHYGLDIKIVDPKVEQQEEFAENFPLKKVPAFIGADGYKLVESIAVDLYLASLSGKTDLVPTNKEDYAKMVAWMSYANSEVFPAMMKVCGHYFSPSYQASYNKKAAEAAVPELTKVLSIVEERLAKHTYLVGERVTLADLYITGQMFRGFNHYFGKEWRKNHPGISRLWTTVSQQDILKEQLGNIKLIDVPEKYVPPKKETPKKEAKKEEPKKEAAKKEEEPPKEKKPAHPLAALGNAKMPLDAWKRMYSNEETREKALPWFWEQYDPEEWSLWRVDYKYNDELTLTFMSNNLVGGFFNRLTASTKFMFGCCVVYGENNNNGIVGAFLVRGQDHVPAFDVAPDWESYEFTKLDASKPEDKDFVENMWAWDKPVVVNGESKEIADGKVFK</sequence>
<evidence type="ECO:0000256" key="1">
    <source>
        <dbReference type="ARBA" id="ARBA00004815"/>
    </source>
</evidence>